<dbReference type="EnsemblPlants" id="TuG1812G0400001132.01.T01">
    <property type="protein sequence ID" value="TuG1812G0400001132.01.T01.cds267163"/>
    <property type="gene ID" value="TuG1812G0400001132.01"/>
</dbReference>
<evidence type="ECO:0000313" key="2">
    <source>
        <dbReference type="Proteomes" id="UP000015106"/>
    </source>
</evidence>
<proteinExistence type="predicted"/>
<reference evidence="2" key="1">
    <citation type="journal article" date="2013" name="Nature">
        <title>Draft genome of the wheat A-genome progenitor Triticum urartu.</title>
        <authorList>
            <person name="Ling H.Q."/>
            <person name="Zhao S."/>
            <person name="Liu D."/>
            <person name="Wang J."/>
            <person name="Sun H."/>
            <person name="Zhang C."/>
            <person name="Fan H."/>
            <person name="Li D."/>
            <person name="Dong L."/>
            <person name="Tao Y."/>
            <person name="Gao C."/>
            <person name="Wu H."/>
            <person name="Li Y."/>
            <person name="Cui Y."/>
            <person name="Guo X."/>
            <person name="Zheng S."/>
            <person name="Wang B."/>
            <person name="Yu K."/>
            <person name="Liang Q."/>
            <person name="Yang W."/>
            <person name="Lou X."/>
            <person name="Chen J."/>
            <person name="Feng M."/>
            <person name="Jian J."/>
            <person name="Zhang X."/>
            <person name="Luo G."/>
            <person name="Jiang Y."/>
            <person name="Liu J."/>
            <person name="Wang Z."/>
            <person name="Sha Y."/>
            <person name="Zhang B."/>
            <person name="Wu H."/>
            <person name="Tang D."/>
            <person name="Shen Q."/>
            <person name="Xue P."/>
            <person name="Zou S."/>
            <person name="Wang X."/>
            <person name="Liu X."/>
            <person name="Wang F."/>
            <person name="Yang Y."/>
            <person name="An X."/>
            <person name="Dong Z."/>
            <person name="Zhang K."/>
            <person name="Zhang X."/>
            <person name="Luo M.C."/>
            <person name="Dvorak J."/>
            <person name="Tong Y."/>
            <person name="Wang J."/>
            <person name="Yang H."/>
            <person name="Li Z."/>
            <person name="Wang D."/>
            <person name="Zhang A."/>
            <person name="Wang J."/>
        </authorList>
    </citation>
    <scope>NUCLEOTIDE SEQUENCE</scope>
    <source>
        <strain evidence="2">cv. G1812</strain>
    </source>
</reference>
<protein>
    <submittedName>
        <fullName evidence="1">Uncharacterized protein</fullName>
    </submittedName>
</protein>
<evidence type="ECO:0000313" key="1">
    <source>
        <dbReference type="EnsemblPlants" id="TuG1812G0400001132.01.T01.cds267163"/>
    </source>
</evidence>
<name>A0A8R7Q109_TRIUA</name>
<organism evidence="1 2">
    <name type="scientific">Triticum urartu</name>
    <name type="common">Red wild einkorn</name>
    <name type="synonym">Crithodium urartu</name>
    <dbReference type="NCBI Taxonomy" id="4572"/>
    <lineage>
        <taxon>Eukaryota</taxon>
        <taxon>Viridiplantae</taxon>
        <taxon>Streptophyta</taxon>
        <taxon>Embryophyta</taxon>
        <taxon>Tracheophyta</taxon>
        <taxon>Spermatophyta</taxon>
        <taxon>Magnoliopsida</taxon>
        <taxon>Liliopsida</taxon>
        <taxon>Poales</taxon>
        <taxon>Poaceae</taxon>
        <taxon>BOP clade</taxon>
        <taxon>Pooideae</taxon>
        <taxon>Triticodae</taxon>
        <taxon>Triticeae</taxon>
        <taxon>Triticinae</taxon>
        <taxon>Triticum</taxon>
    </lineage>
</organism>
<reference evidence="1" key="3">
    <citation type="submission" date="2022-06" db="UniProtKB">
        <authorList>
            <consortium name="EnsemblPlants"/>
        </authorList>
    </citation>
    <scope>IDENTIFICATION</scope>
</reference>
<accession>A0A8R7Q109</accession>
<dbReference type="AlphaFoldDB" id="A0A8R7Q109"/>
<dbReference type="Proteomes" id="UP000015106">
    <property type="component" value="Chromosome 4"/>
</dbReference>
<keyword evidence="2" id="KW-1185">Reference proteome</keyword>
<sequence>MPYDVIRNRILKYHLCAQFKKIMVKLGKFVELGKYCKK</sequence>
<reference evidence="1" key="2">
    <citation type="submission" date="2018-03" db="EMBL/GenBank/DDBJ databases">
        <title>The Triticum urartu genome reveals the dynamic nature of wheat genome evolution.</title>
        <authorList>
            <person name="Ling H."/>
            <person name="Ma B."/>
            <person name="Shi X."/>
            <person name="Liu H."/>
            <person name="Dong L."/>
            <person name="Sun H."/>
            <person name="Cao Y."/>
            <person name="Gao Q."/>
            <person name="Zheng S."/>
            <person name="Li Y."/>
            <person name="Yu Y."/>
            <person name="Du H."/>
            <person name="Qi M."/>
            <person name="Li Y."/>
            <person name="Yu H."/>
            <person name="Cui Y."/>
            <person name="Wang N."/>
            <person name="Chen C."/>
            <person name="Wu H."/>
            <person name="Zhao Y."/>
            <person name="Zhang J."/>
            <person name="Li Y."/>
            <person name="Zhou W."/>
            <person name="Zhang B."/>
            <person name="Hu W."/>
            <person name="Eijk M."/>
            <person name="Tang J."/>
            <person name="Witsenboer H."/>
            <person name="Zhao S."/>
            <person name="Li Z."/>
            <person name="Zhang A."/>
            <person name="Wang D."/>
            <person name="Liang C."/>
        </authorList>
    </citation>
    <scope>NUCLEOTIDE SEQUENCE [LARGE SCALE GENOMIC DNA]</scope>
    <source>
        <strain evidence="1">cv. G1812</strain>
    </source>
</reference>
<dbReference type="Gramene" id="TuG1812G0400001132.01.T01">
    <property type="protein sequence ID" value="TuG1812G0400001132.01.T01.cds267163"/>
    <property type="gene ID" value="TuG1812G0400001132.01"/>
</dbReference>